<dbReference type="EMBL" id="JACHGG010000010">
    <property type="protein sequence ID" value="MBB6061304.1"/>
    <property type="molecule type" value="Genomic_DNA"/>
</dbReference>
<organism evidence="2 3">
    <name type="scientific">Hymenobacter luteus</name>
    <dbReference type="NCBI Taxonomy" id="1411122"/>
    <lineage>
        <taxon>Bacteria</taxon>
        <taxon>Pseudomonadati</taxon>
        <taxon>Bacteroidota</taxon>
        <taxon>Cytophagia</taxon>
        <taxon>Cytophagales</taxon>
        <taxon>Hymenobacteraceae</taxon>
        <taxon>Hymenobacter</taxon>
    </lineage>
</organism>
<reference evidence="2 3" key="1">
    <citation type="submission" date="2020-08" db="EMBL/GenBank/DDBJ databases">
        <title>Genomic Encyclopedia of Type Strains, Phase IV (KMG-IV): sequencing the most valuable type-strain genomes for metagenomic binning, comparative biology and taxonomic classification.</title>
        <authorList>
            <person name="Goeker M."/>
        </authorList>
    </citation>
    <scope>NUCLEOTIDE SEQUENCE [LARGE SCALE GENOMIC DNA]</scope>
    <source>
        <strain evidence="2 3">DSM 26718</strain>
    </source>
</reference>
<comment type="caution">
    <text evidence="2">The sequence shown here is derived from an EMBL/GenBank/DDBJ whole genome shotgun (WGS) entry which is preliminary data.</text>
</comment>
<evidence type="ECO:0000313" key="3">
    <source>
        <dbReference type="Proteomes" id="UP000532746"/>
    </source>
</evidence>
<keyword evidence="3" id="KW-1185">Reference proteome</keyword>
<name>A0A7W9T5N3_9BACT</name>
<feature type="region of interest" description="Disordered" evidence="1">
    <location>
        <begin position="148"/>
        <end position="175"/>
    </location>
</feature>
<dbReference type="AlphaFoldDB" id="A0A7W9T5N3"/>
<accession>A0A7W9T5N3</accession>
<evidence type="ECO:0000256" key="1">
    <source>
        <dbReference type="SAM" id="MobiDB-lite"/>
    </source>
</evidence>
<evidence type="ECO:0000313" key="2">
    <source>
        <dbReference type="EMBL" id="MBB6061304.1"/>
    </source>
</evidence>
<dbReference type="Proteomes" id="UP000532746">
    <property type="component" value="Unassembled WGS sequence"/>
</dbReference>
<proteinExistence type="predicted"/>
<gene>
    <name evidence="2" type="ORF">HNQ93_004183</name>
</gene>
<protein>
    <submittedName>
        <fullName evidence="2">Uncharacterized protein</fullName>
    </submittedName>
</protein>
<sequence length="175" mass="20596">MSIYTCTGYKHFGAEPPLSFHNRHGEQDFRDNMLYLSVAFSDWKHDREMLRFVLDTHFNCFSAKFMEKAIQPYVQANQTPQLHLLIWQHSRDTQGKLKLSIGTGEPVVERFGQESVSAQQYIASRRAYYAGEYARYEDEEKDEARRWELRERDRAERRRKREAKAGGTNTPKPAS</sequence>